<dbReference type="Proteomes" id="UP000887580">
    <property type="component" value="Unplaced"/>
</dbReference>
<name>A0AC35F514_9BILA</name>
<proteinExistence type="predicted"/>
<accession>A0AC35F514</accession>
<dbReference type="WBParaSite" id="PS1159_v2.g13912.t1">
    <property type="protein sequence ID" value="PS1159_v2.g13912.t1"/>
    <property type="gene ID" value="PS1159_v2.g13912"/>
</dbReference>
<reference evidence="2" key="1">
    <citation type="submission" date="2022-11" db="UniProtKB">
        <authorList>
            <consortium name="WormBaseParasite"/>
        </authorList>
    </citation>
    <scope>IDENTIFICATION</scope>
</reference>
<evidence type="ECO:0000313" key="2">
    <source>
        <dbReference type="WBParaSite" id="PS1159_v2.g13912.t1"/>
    </source>
</evidence>
<evidence type="ECO:0000313" key="1">
    <source>
        <dbReference type="Proteomes" id="UP000887580"/>
    </source>
</evidence>
<protein>
    <submittedName>
        <fullName evidence="2">Uncharacterized protein</fullName>
    </submittedName>
</protein>
<sequence length="130" mass="14081">MNEVHGPSHTSGLHNAGVSGSPHFSNFPAYIYRCNQGISSLSNWKDFIDEDGLTKVPIELEDSVLPLVTLSSLSNQNHVEFNIGENHVKPSNGVSYSAKRINGRTTDTNSSPCADAENVPTRSGERISVK</sequence>
<organism evidence="1 2">
    <name type="scientific">Panagrolaimus sp. PS1159</name>
    <dbReference type="NCBI Taxonomy" id="55785"/>
    <lineage>
        <taxon>Eukaryota</taxon>
        <taxon>Metazoa</taxon>
        <taxon>Ecdysozoa</taxon>
        <taxon>Nematoda</taxon>
        <taxon>Chromadorea</taxon>
        <taxon>Rhabditida</taxon>
        <taxon>Tylenchina</taxon>
        <taxon>Panagrolaimomorpha</taxon>
        <taxon>Panagrolaimoidea</taxon>
        <taxon>Panagrolaimidae</taxon>
        <taxon>Panagrolaimus</taxon>
    </lineage>
</organism>